<evidence type="ECO:0000313" key="3">
    <source>
        <dbReference type="Proteomes" id="UP000077071"/>
    </source>
</evidence>
<dbReference type="RefSeq" id="WP_068255289.1">
    <property type="nucleotide sequence ID" value="NZ_CP015515.1"/>
</dbReference>
<dbReference type="PANTHER" id="PTHR43649">
    <property type="entry name" value="ARABINOSE-BINDING PROTEIN-RELATED"/>
    <property type="match status" value="1"/>
</dbReference>
<sequence>MQSHRSIRPTRSAARRGGAALVAAGAAAALLAGCSAGSSGSGVSGMDGTTVKMGTWIGGQSDQDQWSAYVDAGEAADPSVSVTFSGPPIGDFYTKLPTVIRGRDAPCIVTLQNGQVDPYVAGLEPLADLAEAAGVDFDDYNSAMIQQLSVDGEVYAIPYDAAPQVVYYNKELFAAAGVPDPALDWTSDDFLAAAKATTKDGVWGFALGQGITPVTSLMSANGENYVSDDSVADLENADLVKRFQWYVDLAAEQGVAKPLEASGGSFPDIDAFSTGQAAMSMNGLWDLPHEQEVLGEDVVGVATVPSDDGNSRGYVGGTGFAITKTCGDKAAAFSAIKAITSAEAMQSVATSRATVVARPDSLDAWAEAIGSEQTAAVVKQLLDNSFATPTPAKLSQLNTLMTQYESDAFSGKASAQEVLQQVASGLSQ</sequence>
<dbReference type="InterPro" id="IPR006059">
    <property type="entry name" value="SBP"/>
</dbReference>
<dbReference type="OrthoDB" id="1650177at2"/>
<evidence type="ECO:0000256" key="1">
    <source>
        <dbReference type="SAM" id="SignalP"/>
    </source>
</evidence>
<protein>
    <recommendedName>
        <fullName evidence="4">Sugar ABC transporter substrate-binding protein</fullName>
    </recommendedName>
</protein>
<dbReference type="PROSITE" id="PS51257">
    <property type="entry name" value="PROKAR_LIPOPROTEIN"/>
    <property type="match status" value="1"/>
</dbReference>
<keyword evidence="1" id="KW-0732">Signal</keyword>
<dbReference type="AlphaFoldDB" id="A0A169C483"/>
<feature type="signal peptide" evidence="1">
    <location>
        <begin position="1"/>
        <end position="28"/>
    </location>
</feature>
<name>A0A169C483_9MICO</name>
<dbReference type="STRING" id="33888.A6122_2325"/>
<dbReference type="PATRIC" id="fig|33888.3.peg.2590"/>
<dbReference type="Pfam" id="PF01547">
    <property type="entry name" value="SBP_bac_1"/>
    <property type="match status" value="1"/>
</dbReference>
<dbReference type="CDD" id="cd13585">
    <property type="entry name" value="PBP2_TMBP_like"/>
    <property type="match status" value="1"/>
</dbReference>
<evidence type="ECO:0000313" key="2">
    <source>
        <dbReference type="EMBL" id="AND17445.1"/>
    </source>
</evidence>
<dbReference type="KEGG" id="rtn:A6122_2325"/>
<dbReference type="SUPFAM" id="SSF53850">
    <property type="entry name" value="Periplasmic binding protein-like II"/>
    <property type="match status" value="1"/>
</dbReference>
<dbReference type="Gene3D" id="3.40.190.10">
    <property type="entry name" value="Periplasmic binding protein-like II"/>
    <property type="match status" value="1"/>
</dbReference>
<reference evidence="2 3" key="1">
    <citation type="submission" date="2016-05" db="EMBL/GenBank/DDBJ databases">
        <title>Complete genome sequence of Rathayibacter tritici NCPPB 1953.</title>
        <authorList>
            <person name="Park J."/>
            <person name="Lee H.-H."/>
            <person name="Lee S.-W."/>
            <person name="Seo Y.-S."/>
        </authorList>
    </citation>
    <scope>NUCLEOTIDE SEQUENCE [LARGE SCALE GENOMIC DNA]</scope>
    <source>
        <strain evidence="2 3">NCPPB 1953</strain>
    </source>
</reference>
<keyword evidence="3" id="KW-1185">Reference proteome</keyword>
<gene>
    <name evidence="2" type="ORF">A6122_2325</name>
</gene>
<evidence type="ECO:0008006" key="4">
    <source>
        <dbReference type="Google" id="ProtNLM"/>
    </source>
</evidence>
<dbReference type="InterPro" id="IPR050490">
    <property type="entry name" value="Bact_solute-bd_prot1"/>
</dbReference>
<dbReference type="EMBL" id="CP015515">
    <property type="protein sequence ID" value="AND17445.1"/>
    <property type="molecule type" value="Genomic_DNA"/>
</dbReference>
<proteinExistence type="predicted"/>
<dbReference type="PANTHER" id="PTHR43649:SF12">
    <property type="entry name" value="DIACETYLCHITOBIOSE BINDING PROTEIN DASA"/>
    <property type="match status" value="1"/>
</dbReference>
<accession>A0A169C483</accession>
<feature type="chain" id="PRO_5007901352" description="Sugar ABC transporter substrate-binding protein" evidence="1">
    <location>
        <begin position="29"/>
        <end position="428"/>
    </location>
</feature>
<organism evidence="2 3">
    <name type="scientific">Rathayibacter tritici</name>
    <dbReference type="NCBI Taxonomy" id="33888"/>
    <lineage>
        <taxon>Bacteria</taxon>
        <taxon>Bacillati</taxon>
        <taxon>Actinomycetota</taxon>
        <taxon>Actinomycetes</taxon>
        <taxon>Micrococcales</taxon>
        <taxon>Microbacteriaceae</taxon>
        <taxon>Rathayibacter</taxon>
    </lineage>
</organism>
<dbReference type="Proteomes" id="UP000077071">
    <property type="component" value="Chromosome"/>
</dbReference>